<organism evidence="1 2">
    <name type="scientific">Candidatus Desulfacyla euxinica</name>
    <dbReference type="NCBI Taxonomy" id="2841693"/>
    <lineage>
        <taxon>Bacteria</taxon>
        <taxon>Deltaproteobacteria</taxon>
        <taxon>Candidatus Desulfacyla</taxon>
    </lineage>
</organism>
<dbReference type="AlphaFoldDB" id="A0A8J6N2J7"/>
<proteinExistence type="predicted"/>
<dbReference type="Proteomes" id="UP000650524">
    <property type="component" value="Unassembled WGS sequence"/>
</dbReference>
<accession>A0A8J6N2J7</accession>
<dbReference type="EMBL" id="JACNJD010000304">
    <property type="protein sequence ID" value="MBC8178695.1"/>
    <property type="molecule type" value="Genomic_DNA"/>
</dbReference>
<protein>
    <submittedName>
        <fullName evidence="1">Uncharacterized protein</fullName>
    </submittedName>
</protein>
<evidence type="ECO:0000313" key="2">
    <source>
        <dbReference type="Proteomes" id="UP000650524"/>
    </source>
</evidence>
<sequence>MGTKDEEEWFRKFYEGTFLIKGWKSRMKEVLQPFSPAERDKMRGQLDSLGEKIGREWAKDNKVRRVGTPMLQKWGQDLQNAKKKGPDVLAETIRNLDTELDDLLA</sequence>
<name>A0A8J6N2J7_9DELT</name>
<gene>
    <name evidence="1" type="ORF">H8E19_14925</name>
</gene>
<comment type="caution">
    <text evidence="1">The sequence shown here is derived from an EMBL/GenBank/DDBJ whole genome shotgun (WGS) entry which is preliminary data.</text>
</comment>
<reference evidence="1 2" key="1">
    <citation type="submission" date="2020-08" db="EMBL/GenBank/DDBJ databases">
        <title>Bridging the membrane lipid divide: bacteria of the FCB group superphylum have the potential to synthesize archaeal ether lipids.</title>
        <authorList>
            <person name="Villanueva L."/>
            <person name="Von Meijenfeldt F.A.B."/>
            <person name="Westbye A.B."/>
            <person name="Yadav S."/>
            <person name="Hopmans E.C."/>
            <person name="Dutilh B.E."/>
            <person name="Sinninghe Damste J.S."/>
        </authorList>
    </citation>
    <scope>NUCLEOTIDE SEQUENCE [LARGE SCALE GENOMIC DNA]</scope>
    <source>
        <strain evidence="1">NIOZ-UU27</strain>
    </source>
</reference>
<evidence type="ECO:0000313" key="1">
    <source>
        <dbReference type="EMBL" id="MBC8178695.1"/>
    </source>
</evidence>